<dbReference type="Proteomes" id="UP001209570">
    <property type="component" value="Unassembled WGS sequence"/>
</dbReference>
<evidence type="ECO:0000313" key="2">
    <source>
        <dbReference type="Proteomes" id="UP001209570"/>
    </source>
</evidence>
<proteinExistence type="predicted"/>
<sequence>MDLYILDTMTMVWTQPRVSSHVSSLTAPCERFLFDCCFAFETLVVFGGFTYSSDGAVESYQPREDNCCVYKLDLRRMIWRRQQHESQDDSTGAQAHYCCNNTLFHVVDTPDQESIPKAATMFTAATARHDSVLQLAALDLSMMPVATGDGSGSGSPH</sequence>
<protein>
    <submittedName>
        <fullName evidence="1">Uncharacterized protein</fullName>
    </submittedName>
</protein>
<dbReference type="InterPro" id="IPR015915">
    <property type="entry name" value="Kelch-typ_b-propeller"/>
</dbReference>
<gene>
    <name evidence="1" type="ORF">P43SY_006820</name>
</gene>
<reference evidence="1" key="1">
    <citation type="submission" date="2021-12" db="EMBL/GenBank/DDBJ databases">
        <title>Prjna785345.</title>
        <authorList>
            <person name="Rujirawat T."/>
            <person name="Krajaejun T."/>
        </authorList>
    </citation>
    <scope>NUCLEOTIDE SEQUENCE</scope>
    <source>
        <strain evidence="1">Pi057C3</strain>
    </source>
</reference>
<name>A0AAD5LIP8_PYTIN</name>
<dbReference type="AlphaFoldDB" id="A0AAD5LIP8"/>
<keyword evidence="2" id="KW-1185">Reference proteome</keyword>
<accession>A0AAD5LIP8</accession>
<dbReference type="SUPFAM" id="SSF50965">
    <property type="entry name" value="Galactose oxidase, central domain"/>
    <property type="match status" value="1"/>
</dbReference>
<evidence type="ECO:0000313" key="1">
    <source>
        <dbReference type="EMBL" id="KAJ0402581.1"/>
    </source>
</evidence>
<organism evidence="1 2">
    <name type="scientific">Pythium insidiosum</name>
    <name type="common">Pythiosis disease agent</name>
    <dbReference type="NCBI Taxonomy" id="114742"/>
    <lineage>
        <taxon>Eukaryota</taxon>
        <taxon>Sar</taxon>
        <taxon>Stramenopiles</taxon>
        <taxon>Oomycota</taxon>
        <taxon>Peronosporomycetes</taxon>
        <taxon>Pythiales</taxon>
        <taxon>Pythiaceae</taxon>
        <taxon>Pythium</taxon>
    </lineage>
</organism>
<comment type="caution">
    <text evidence="1">The sequence shown here is derived from an EMBL/GenBank/DDBJ whole genome shotgun (WGS) entry which is preliminary data.</text>
</comment>
<dbReference type="Gene3D" id="2.120.10.80">
    <property type="entry name" value="Kelch-type beta propeller"/>
    <property type="match status" value="1"/>
</dbReference>
<dbReference type="EMBL" id="JAKCXM010000099">
    <property type="protein sequence ID" value="KAJ0402581.1"/>
    <property type="molecule type" value="Genomic_DNA"/>
</dbReference>
<dbReference type="InterPro" id="IPR011043">
    <property type="entry name" value="Gal_Oxase/kelch_b-propeller"/>
</dbReference>